<accession>A0AAV7TJ54</accession>
<protein>
    <recommendedName>
        <fullName evidence="3">Endonuclease/exonuclease/phosphatase domain-containing protein</fullName>
    </recommendedName>
</protein>
<dbReference type="Gene3D" id="3.60.10.10">
    <property type="entry name" value="Endonuclease/exonuclease/phosphatase"/>
    <property type="match status" value="1"/>
</dbReference>
<sequence length="260" mass="28948">MGGPWGTVVDTKNSDRPRRALCHLRGDTGRISAPNANQALVLQTLSMSLVLNPAAPCYWGGDFNGTPCIELDRSRPPMRGAQSVVLAHQLLLWATHNQLHEAWRNLYSTDRVYSFYSSQHGLHTRIDLVYCNPEALLKATSAEYHVRALSNHSLLQVGIQWSGSPPSIPTWIVPVTALHDTAYRESLRGHIESDYKLNVDTASDTGIEWDPLKVVLRSHAIKISYGTALLLCRELRDLELELKHYEQLLPTAPGVVTSLP</sequence>
<organism evidence="1 2">
    <name type="scientific">Pleurodeles waltl</name>
    <name type="common">Iberian ribbed newt</name>
    <dbReference type="NCBI Taxonomy" id="8319"/>
    <lineage>
        <taxon>Eukaryota</taxon>
        <taxon>Metazoa</taxon>
        <taxon>Chordata</taxon>
        <taxon>Craniata</taxon>
        <taxon>Vertebrata</taxon>
        <taxon>Euteleostomi</taxon>
        <taxon>Amphibia</taxon>
        <taxon>Batrachia</taxon>
        <taxon>Caudata</taxon>
        <taxon>Salamandroidea</taxon>
        <taxon>Salamandridae</taxon>
        <taxon>Pleurodelinae</taxon>
        <taxon>Pleurodeles</taxon>
    </lineage>
</organism>
<keyword evidence="2" id="KW-1185">Reference proteome</keyword>
<evidence type="ECO:0000313" key="1">
    <source>
        <dbReference type="EMBL" id="KAJ1176628.1"/>
    </source>
</evidence>
<evidence type="ECO:0000313" key="2">
    <source>
        <dbReference type="Proteomes" id="UP001066276"/>
    </source>
</evidence>
<dbReference type="InterPro" id="IPR036691">
    <property type="entry name" value="Endo/exonu/phosph_ase_sf"/>
</dbReference>
<dbReference type="AlphaFoldDB" id="A0AAV7TJ54"/>
<dbReference type="Proteomes" id="UP001066276">
    <property type="component" value="Chromosome 3_2"/>
</dbReference>
<gene>
    <name evidence="1" type="ORF">NDU88_001899</name>
</gene>
<evidence type="ECO:0008006" key="3">
    <source>
        <dbReference type="Google" id="ProtNLM"/>
    </source>
</evidence>
<reference evidence="1" key="1">
    <citation type="journal article" date="2022" name="bioRxiv">
        <title>Sequencing and chromosome-scale assembly of the giantPleurodeles waltlgenome.</title>
        <authorList>
            <person name="Brown T."/>
            <person name="Elewa A."/>
            <person name="Iarovenko S."/>
            <person name="Subramanian E."/>
            <person name="Araus A.J."/>
            <person name="Petzold A."/>
            <person name="Susuki M."/>
            <person name="Suzuki K.-i.T."/>
            <person name="Hayashi T."/>
            <person name="Toyoda A."/>
            <person name="Oliveira C."/>
            <person name="Osipova E."/>
            <person name="Leigh N.D."/>
            <person name="Simon A."/>
            <person name="Yun M.H."/>
        </authorList>
    </citation>
    <scope>NUCLEOTIDE SEQUENCE</scope>
    <source>
        <strain evidence="1">20211129_DDA</strain>
        <tissue evidence="1">Liver</tissue>
    </source>
</reference>
<dbReference type="SUPFAM" id="SSF56219">
    <property type="entry name" value="DNase I-like"/>
    <property type="match status" value="1"/>
</dbReference>
<dbReference type="EMBL" id="JANPWB010000006">
    <property type="protein sequence ID" value="KAJ1176628.1"/>
    <property type="molecule type" value="Genomic_DNA"/>
</dbReference>
<comment type="caution">
    <text evidence="1">The sequence shown here is derived from an EMBL/GenBank/DDBJ whole genome shotgun (WGS) entry which is preliminary data.</text>
</comment>
<proteinExistence type="predicted"/>
<name>A0AAV7TJ54_PLEWA</name>